<keyword evidence="5" id="KW-1185">Reference proteome</keyword>
<feature type="domain" description="Acyltransferase 3" evidence="3">
    <location>
        <begin position="32"/>
        <end position="358"/>
    </location>
</feature>
<feature type="transmembrane region" description="Helical" evidence="2">
    <location>
        <begin position="272"/>
        <end position="292"/>
    </location>
</feature>
<accession>A0A2W2F6Y3</accession>
<proteinExistence type="predicted"/>
<reference evidence="4 5" key="1">
    <citation type="submission" date="2018-01" db="EMBL/GenBank/DDBJ databases">
        <title>Draft genome sequence of Sphaerisporangium sp. 7K107.</title>
        <authorList>
            <person name="Sahin N."/>
            <person name="Saygin H."/>
            <person name="Ay H."/>
        </authorList>
    </citation>
    <scope>NUCLEOTIDE SEQUENCE [LARGE SCALE GENOMIC DNA]</scope>
    <source>
        <strain evidence="4 5">7K107</strain>
    </source>
</reference>
<keyword evidence="2" id="KW-0812">Transmembrane</keyword>
<dbReference type="InterPro" id="IPR002656">
    <property type="entry name" value="Acyl_transf_3_dom"/>
</dbReference>
<dbReference type="EMBL" id="POUA01000323">
    <property type="protein sequence ID" value="PZG31632.1"/>
    <property type="molecule type" value="Genomic_DNA"/>
</dbReference>
<dbReference type="GO" id="GO:0016747">
    <property type="term" value="F:acyltransferase activity, transferring groups other than amino-acyl groups"/>
    <property type="evidence" value="ECO:0007669"/>
    <property type="project" value="InterPro"/>
</dbReference>
<feature type="region of interest" description="Disordered" evidence="1">
    <location>
        <begin position="1"/>
        <end position="23"/>
    </location>
</feature>
<evidence type="ECO:0000313" key="5">
    <source>
        <dbReference type="Proteomes" id="UP000248544"/>
    </source>
</evidence>
<name>A0A2W2F6Y3_9ACTN</name>
<feature type="transmembrane region" description="Helical" evidence="2">
    <location>
        <begin position="116"/>
        <end position="134"/>
    </location>
</feature>
<feature type="transmembrane region" description="Helical" evidence="2">
    <location>
        <begin position="233"/>
        <end position="252"/>
    </location>
</feature>
<feature type="transmembrane region" description="Helical" evidence="2">
    <location>
        <begin position="312"/>
        <end position="333"/>
    </location>
</feature>
<feature type="transmembrane region" description="Helical" evidence="2">
    <location>
        <begin position="205"/>
        <end position="226"/>
    </location>
</feature>
<dbReference type="RefSeq" id="WP_111170763.1">
    <property type="nucleotide sequence ID" value="NZ_POUA01000323.1"/>
</dbReference>
<evidence type="ECO:0000256" key="2">
    <source>
        <dbReference type="SAM" id="Phobius"/>
    </source>
</evidence>
<feature type="transmembrane region" description="Helical" evidence="2">
    <location>
        <begin position="72"/>
        <end position="96"/>
    </location>
</feature>
<feature type="transmembrane region" description="Helical" evidence="2">
    <location>
        <begin position="405"/>
        <end position="423"/>
    </location>
</feature>
<comment type="caution">
    <text evidence="4">The sequence shown here is derived from an EMBL/GenBank/DDBJ whole genome shotgun (WGS) entry which is preliminary data.</text>
</comment>
<gene>
    <name evidence="4" type="ORF">C1I98_30025</name>
</gene>
<feature type="compositionally biased region" description="Basic and acidic residues" evidence="1">
    <location>
        <begin position="1"/>
        <end position="10"/>
    </location>
</feature>
<feature type="transmembrane region" description="Helical" evidence="2">
    <location>
        <begin position="154"/>
        <end position="172"/>
    </location>
</feature>
<sequence>MTILLDRPETSVRSPAPARRPAARPAAEHRDVFIDALRVFGISVVVLEHWSMPLLSYDGTRITAGNALSAPGVWVLTWIIQVMPLVFFAGGAANSISFGRFTGGPAAWPAIRLRRLAWPVLALAAVWIPLPHVLLSMGVPVQPVELGARLVGQLLWFLAVYVIAVVVTPLMVRAHERYGWLVPAALAAATAATDAVRFASGQEWLGYPNIVFVWLAVHQAGVMYAAGRVTRPALLAVGGFGAAALLVAYGPYPGSMIGMPGAGMSNMAPPSLALLAVAAGQIGLVNLLRPWIVRLPWRRVLGWASPRMMTIYLWHMPALVIVTGVVVVGAGVGTPAPGGAAWLAGWPLWLGLLGMVLYGLLRCFARFERVPGLPYGKAGWTGTLVSAGLVGAGLLALTVRGFATGLAPVLAVLAIVGGLLLTVPSADS</sequence>
<keyword evidence="4" id="KW-0012">Acyltransferase</keyword>
<organism evidence="4 5">
    <name type="scientific">Spongiactinospora gelatinilytica</name>
    <dbReference type="NCBI Taxonomy" id="2666298"/>
    <lineage>
        <taxon>Bacteria</taxon>
        <taxon>Bacillati</taxon>
        <taxon>Actinomycetota</taxon>
        <taxon>Actinomycetes</taxon>
        <taxon>Streptosporangiales</taxon>
        <taxon>Streptosporangiaceae</taxon>
        <taxon>Spongiactinospora</taxon>
    </lineage>
</organism>
<dbReference type="Pfam" id="PF01757">
    <property type="entry name" value="Acyl_transf_3"/>
    <property type="match status" value="1"/>
</dbReference>
<evidence type="ECO:0000259" key="3">
    <source>
        <dbReference type="Pfam" id="PF01757"/>
    </source>
</evidence>
<evidence type="ECO:0000256" key="1">
    <source>
        <dbReference type="SAM" id="MobiDB-lite"/>
    </source>
</evidence>
<feature type="transmembrane region" description="Helical" evidence="2">
    <location>
        <begin position="339"/>
        <end position="360"/>
    </location>
</feature>
<keyword evidence="2" id="KW-1133">Transmembrane helix</keyword>
<keyword evidence="2" id="KW-0472">Membrane</keyword>
<protein>
    <submittedName>
        <fullName evidence="4">Acyltransferase</fullName>
    </submittedName>
</protein>
<dbReference type="Proteomes" id="UP000248544">
    <property type="component" value="Unassembled WGS sequence"/>
</dbReference>
<keyword evidence="4" id="KW-0808">Transferase</keyword>
<evidence type="ECO:0000313" key="4">
    <source>
        <dbReference type="EMBL" id="PZG31632.1"/>
    </source>
</evidence>
<dbReference type="AlphaFoldDB" id="A0A2W2F6Y3"/>
<feature type="transmembrane region" description="Helical" evidence="2">
    <location>
        <begin position="380"/>
        <end position="399"/>
    </location>
</feature>
<feature type="transmembrane region" description="Helical" evidence="2">
    <location>
        <begin position="179"/>
        <end position="199"/>
    </location>
</feature>